<feature type="compositionally biased region" description="Polar residues" evidence="2">
    <location>
        <begin position="74"/>
        <end position="117"/>
    </location>
</feature>
<dbReference type="OrthoDB" id="21471at2759"/>
<dbReference type="AlphaFoldDB" id="A0A1Y1UDS3"/>
<dbReference type="STRING" id="1754191.A0A1Y1UDS3"/>
<dbReference type="EMBL" id="MCFH01000159">
    <property type="protein sequence ID" value="ORX36200.1"/>
    <property type="molecule type" value="Genomic_DNA"/>
</dbReference>
<dbReference type="PANTHER" id="PTHR31315:SF1">
    <property type="entry name" value="PROTEIN SIP5"/>
    <property type="match status" value="1"/>
</dbReference>
<sequence>MGNSNTKRSDDYSSHSRRKKSKEFIDQRINYGSLVTHGIYTAQPEYDIDVVREFILKKKLSPFYKGMEDYSDNPFPSSATSTPDNLTIPSTQPYEPTLSIASSTENNDDTGSQCSKTRVSRKGSLDSSRRRSRHSSFSSMKNRRGSYKSDVDDASTSSSPITPDSHQNSLKVEPEHPLYSKEEFFKYPIECPICFLYYPRNINYTRCCDQPICTECFIQIKRTFQNPEPTCCPYCVQSNFGVTYLSPDSEEYYEQYNILVKSKEEHDPEYEKLLSQGSTPGKKRKNSISYTDPHIVSTDDIYPGWMLKYEQHQREQQRLEAMRVRNFNVQVNNNAALALLDAFFQLPIENQNSHSHSRSHPHSHSHSNTNSSSNRQHRNHTLQTFGNDLEELMLLEAIRRSLADENNNNNNNQSEEQGNLNAIEESNEVVVLNDDEHDNTSNISIRNELEEATEHIINLNLSSSNEDHTTVENTIDNATTTTSATNNNNNNNNTSTQ</sequence>
<evidence type="ECO:0000256" key="1">
    <source>
        <dbReference type="ARBA" id="ARBA00010402"/>
    </source>
</evidence>
<dbReference type="PANTHER" id="PTHR31315">
    <property type="entry name" value="PROTEIN SIP5"/>
    <property type="match status" value="1"/>
</dbReference>
<evidence type="ECO:0008006" key="6">
    <source>
        <dbReference type="Google" id="ProtNLM"/>
    </source>
</evidence>
<feature type="region of interest" description="Disordered" evidence="2">
    <location>
        <begin position="74"/>
        <end position="172"/>
    </location>
</feature>
<evidence type="ECO:0000313" key="4">
    <source>
        <dbReference type="EMBL" id="ORX43295.1"/>
    </source>
</evidence>
<feature type="compositionally biased region" description="Polar residues" evidence="2">
    <location>
        <begin position="154"/>
        <end position="170"/>
    </location>
</feature>
<dbReference type="GO" id="GO:0005737">
    <property type="term" value="C:cytoplasm"/>
    <property type="evidence" value="ECO:0007669"/>
    <property type="project" value="TreeGrafter"/>
</dbReference>
<organism evidence="3 5">
    <name type="scientific">Piromyces finnis</name>
    <dbReference type="NCBI Taxonomy" id="1754191"/>
    <lineage>
        <taxon>Eukaryota</taxon>
        <taxon>Fungi</taxon>
        <taxon>Fungi incertae sedis</taxon>
        <taxon>Chytridiomycota</taxon>
        <taxon>Chytridiomycota incertae sedis</taxon>
        <taxon>Neocallimastigomycetes</taxon>
        <taxon>Neocallimastigales</taxon>
        <taxon>Neocallimastigaceae</taxon>
        <taxon>Piromyces</taxon>
    </lineage>
</organism>
<comment type="caution">
    <text evidence="3">The sequence shown here is derived from an EMBL/GenBank/DDBJ whole genome shotgun (WGS) entry which is preliminary data.</text>
</comment>
<comment type="similarity">
    <text evidence="1">Belongs to the SIP5 family.</text>
</comment>
<keyword evidence="5" id="KW-1185">Reference proteome</keyword>
<feature type="region of interest" description="Disordered" evidence="2">
    <location>
        <begin position="477"/>
        <end position="497"/>
    </location>
</feature>
<name>A0A1Y1UDS3_9FUNG</name>
<accession>A0A1Y1UDS3</accession>
<reference evidence="3 5" key="2">
    <citation type="submission" date="2016-08" db="EMBL/GenBank/DDBJ databases">
        <title>Pervasive Adenine N6-methylation of Active Genes in Fungi.</title>
        <authorList>
            <consortium name="DOE Joint Genome Institute"/>
            <person name="Mondo S.J."/>
            <person name="Dannebaum R.O."/>
            <person name="Kuo R.C."/>
            <person name="Labutti K."/>
            <person name="Haridas S."/>
            <person name="Kuo A."/>
            <person name="Salamov A."/>
            <person name="Ahrendt S.R."/>
            <person name="Lipzen A."/>
            <person name="Sullivan W."/>
            <person name="Andreopoulos W.B."/>
            <person name="Clum A."/>
            <person name="Lindquist E."/>
            <person name="Daum C."/>
            <person name="Ramamoorthy G.K."/>
            <person name="Gryganskyi A."/>
            <person name="Culley D."/>
            <person name="Magnuson J.K."/>
            <person name="James T.Y."/>
            <person name="O'Malley M.A."/>
            <person name="Stajich J.E."/>
            <person name="Spatafora J.W."/>
            <person name="Visel A."/>
            <person name="Grigoriev I.V."/>
        </authorList>
    </citation>
    <scope>NUCLEOTIDE SEQUENCE [LARGE SCALE GENOMIC DNA]</scope>
    <source>
        <strain evidence="5">finn</strain>
        <strain evidence="3">Finn</strain>
    </source>
</reference>
<reference evidence="3 5" key="1">
    <citation type="submission" date="2016-08" db="EMBL/GenBank/DDBJ databases">
        <title>Genomes of anaerobic fungi encode conserved fungal cellulosomes for biomass hydrolysis.</title>
        <authorList>
            <consortium name="DOE Joint Genome Institute"/>
            <person name="Haitjema C.H."/>
            <person name="Gilmore S.P."/>
            <person name="Henske J.K."/>
            <person name="Solomon K.V."/>
            <person name="De Groot R."/>
            <person name="Kuo A."/>
            <person name="Mondo S.J."/>
            <person name="Salamov A.A."/>
            <person name="Labutti K."/>
            <person name="Zhao Z."/>
            <person name="Chiniquy J."/>
            <person name="Barry K."/>
            <person name="Brewer H.M."/>
            <person name="Purvine S.O."/>
            <person name="Wright A.T."/>
            <person name="Boxma B."/>
            <person name="Van Alen T."/>
            <person name="Hackstein J.H."/>
            <person name="Baker S.E."/>
            <person name="Grigoriev I.V."/>
            <person name="O'Malley M.A."/>
        </authorList>
    </citation>
    <scope>NUCLEOTIDE SEQUENCE [LARGE SCALE GENOMIC DNA]</scope>
    <source>
        <strain evidence="5">finn</strain>
        <strain evidence="3">Finn</strain>
    </source>
</reference>
<evidence type="ECO:0000313" key="5">
    <source>
        <dbReference type="Proteomes" id="UP000193719"/>
    </source>
</evidence>
<dbReference type="EMBL" id="MCFH01000054">
    <property type="protein sequence ID" value="ORX43295.1"/>
    <property type="molecule type" value="Genomic_DNA"/>
</dbReference>
<protein>
    <recommendedName>
        <fullName evidence="6">RING-type domain-containing protein</fullName>
    </recommendedName>
</protein>
<dbReference type="InterPro" id="IPR039301">
    <property type="entry name" value="Sip5/DA2"/>
</dbReference>
<evidence type="ECO:0000313" key="3">
    <source>
        <dbReference type="EMBL" id="ORX36200.1"/>
    </source>
</evidence>
<evidence type="ECO:0000256" key="2">
    <source>
        <dbReference type="SAM" id="MobiDB-lite"/>
    </source>
</evidence>
<dbReference type="Proteomes" id="UP000193719">
    <property type="component" value="Unassembled WGS sequence"/>
</dbReference>
<gene>
    <name evidence="4" type="ORF">BCR36DRAFT_336354</name>
    <name evidence="3" type="ORF">BCR36DRAFT_365133</name>
</gene>
<feature type="compositionally biased region" description="Basic residues" evidence="2">
    <location>
        <begin position="355"/>
        <end position="365"/>
    </location>
</feature>
<feature type="region of interest" description="Disordered" evidence="2">
    <location>
        <begin position="351"/>
        <end position="378"/>
    </location>
</feature>
<proteinExistence type="inferred from homology"/>
<feature type="region of interest" description="Disordered" evidence="2">
    <location>
        <begin position="1"/>
        <end position="24"/>
    </location>
</feature>